<dbReference type="InterPro" id="IPR036188">
    <property type="entry name" value="FAD/NAD-bd_sf"/>
</dbReference>
<gene>
    <name evidence="8" type="ORF">SAMN05216326_10794</name>
</gene>
<proteinExistence type="inferred from homology"/>
<dbReference type="SUPFAM" id="SSF51905">
    <property type="entry name" value="FAD/NAD(P)-binding domain"/>
    <property type="match status" value="1"/>
</dbReference>
<keyword evidence="9" id="KW-1185">Reference proteome</keyword>
<dbReference type="Pfam" id="PF01266">
    <property type="entry name" value="DAO"/>
    <property type="match status" value="1"/>
</dbReference>
<dbReference type="EMBL" id="FOIA01000007">
    <property type="protein sequence ID" value="SES94712.1"/>
    <property type="molecule type" value="Genomic_DNA"/>
</dbReference>
<evidence type="ECO:0000313" key="8">
    <source>
        <dbReference type="EMBL" id="SES94712.1"/>
    </source>
</evidence>
<name>A0A1I0AK27_9PROT</name>
<evidence type="ECO:0000313" key="9">
    <source>
        <dbReference type="Proteomes" id="UP000199345"/>
    </source>
</evidence>
<dbReference type="GO" id="GO:0046168">
    <property type="term" value="P:glycerol-3-phosphate catabolic process"/>
    <property type="evidence" value="ECO:0007669"/>
    <property type="project" value="TreeGrafter"/>
</dbReference>
<evidence type="ECO:0000256" key="1">
    <source>
        <dbReference type="ARBA" id="ARBA00001974"/>
    </source>
</evidence>
<keyword evidence="4" id="KW-0274">FAD</keyword>
<keyword evidence="5" id="KW-0560">Oxidoreductase</keyword>
<reference evidence="9" key="1">
    <citation type="submission" date="2016-10" db="EMBL/GenBank/DDBJ databases">
        <authorList>
            <person name="Varghese N."/>
            <person name="Submissions S."/>
        </authorList>
    </citation>
    <scope>NUCLEOTIDE SEQUENCE [LARGE SCALE GENOMIC DNA]</scope>
    <source>
        <strain evidence="9">Nm71</strain>
    </source>
</reference>
<evidence type="ECO:0000256" key="3">
    <source>
        <dbReference type="ARBA" id="ARBA00022630"/>
    </source>
</evidence>
<dbReference type="Pfam" id="PF16901">
    <property type="entry name" value="DAO_C"/>
    <property type="match status" value="1"/>
</dbReference>
<dbReference type="InterPro" id="IPR006076">
    <property type="entry name" value="FAD-dep_OxRdtase"/>
</dbReference>
<dbReference type="Gene3D" id="1.10.8.870">
    <property type="entry name" value="Alpha-glycerophosphate oxidase, cap domain"/>
    <property type="match status" value="1"/>
</dbReference>
<feature type="domain" description="Alpha-glycerophosphate oxidase C-terminal" evidence="7">
    <location>
        <begin position="417"/>
        <end position="521"/>
    </location>
</feature>
<feature type="domain" description="FAD dependent oxidoreductase" evidence="6">
    <location>
        <begin position="14"/>
        <end position="368"/>
    </location>
</feature>
<dbReference type="RefSeq" id="WP_090657244.1">
    <property type="nucleotide sequence ID" value="NZ_FOIA01000007.1"/>
</dbReference>
<sequence length="550" mass="61639">MNRNPARLESQTFDLLVCGGGIYGAWTAYDAVLRGLSVALIDQGDWGSATSSASSKLVHGGLRYLEQFEFGLVRKTLTEREMLMLVAPHRVWPLRFGVPVYANSRVGLLRLKLGLMAYDFLAVGQQTSKRHRYFNRQQLNVRFPFLKADTLKGGFTYADAQTDDARLVLELVQGAMNAGAVCVNYCKLTDLIETGQQATGAAVYDEPADRTYTIQAKQIVNTTGPWIAVDNQRPENCLLTRGIHMVMPQLGLEEALLLTARSDGRVFFMIPWYGLTLLGTTDTTYQGPLNRIDVDETEVDYLLNAVNDYLREPWTRNDIVGAFAGVRVLKHEATADSTESPSSVSRDWVVRTASNGVHYSIGGKLTSARQDAAQIVDRVCEELNIDAPCTTRNRKLPWSPQELSEQVASLDSFLRWSETMQALAAELKVDPESALWLIRRHGSKVSDILKDIEQRPDLAARIVPSLPLIQADLMHCAASEMVMHLDDLLRRRLPLLILAKLTETDLRRIGEEISGVMHWDALRVQEEIARCRPWLNLKNSVDCHKKEQTT</sequence>
<dbReference type="GO" id="GO:0004368">
    <property type="term" value="F:glycerol-3-phosphate dehydrogenase (quinone) activity"/>
    <property type="evidence" value="ECO:0007669"/>
    <property type="project" value="InterPro"/>
</dbReference>
<protein>
    <submittedName>
        <fullName evidence="8">Glycerol-3-phosphate dehydrogenase</fullName>
    </submittedName>
</protein>
<dbReference type="Gene3D" id="3.30.9.10">
    <property type="entry name" value="D-Amino Acid Oxidase, subunit A, domain 2"/>
    <property type="match status" value="1"/>
</dbReference>
<keyword evidence="3" id="KW-0285">Flavoprotein</keyword>
<dbReference type="PRINTS" id="PR01001">
    <property type="entry name" value="FADG3PDH"/>
</dbReference>
<dbReference type="Proteomes" id="UP000199345">
    <property type="component" value="Unassembled WGS sequence"/>
</dbReference>
<evidence type="ECO:0000259" key="6">
    <source>
        <dbReference type="Pfam" id="PF01266"/>
    </source>
</evidence>
<evidence type="ECO:0000256" key="2">
    <source>
        <dbReference type="ARBA" id="ARBA00007330"/>
    </source>
</evidence>
<dbReference type="PANTHER" id="PTHR11985">
    <property type="entry name" value="GLYCEROL-3-PHOSPHATE DEHYDROGENASE"/>
    <property type="match status" value="1"/>
</dbReference>
<dbReference type="InterPro" id="IPR031656">
    <property type="entry name" value="DAO_C"/>
</dbReference>
<evidence type="ECO:0000259" key="7">
    <source>
        <dbReference type="Pfam" id="PF16901"/>
    </source>
</evidence>
<evidence type="ECO:0000256" key="4">
    <source>
        <dbReference type="ARBA" id="ARBA00022827"/>
    </source>
</evidence>
<comment type="similarity">
    <text evidence="2">Belongs to the FAD-dependent glycerol-3-phosphate dehydrogenase family.</text>
</comment>
<comment type="cofactor">
    <cofactor evidence="1">
        <name>FAD</name>
        <dbReference type="ChEBI" id="CHEBI:57692"/>
    </cofactor>
</comment>
<accession>A0A1I0AK27</accession>
<dbReference type="InterPro" id="IPR000447">
    <property type="entry name" value="G3P_DH_FAD-dep"/>
</dbReference>
<dbReference type="InterPro" id="IPR038299">
    <property type="entry name" value="DAO_C_sf"/>
</dbReference>
<organism evidence="8 9">
    <name type="scientific">Nitrosomonas marina</name>
    <dbReference type="NCBI Taxonomy" id="917"/>
    <lineage>
        <taxon>Bacteria</taxon>
        <taxon>Pseudomonadati</taxon>
        <taxon>Pseudomonadota</taxon>
        <taxon>Betaproteobacteria</taxon>
        <taxon>Nitrosomonadales</taxon>
        <taxon>Nitrosomonadaceae</taxon>
        <taxon>Nitrosomonas</taxon>
    </lineage>
</organism>
<dbReference type="PANTHER" id="PTHR11985:SF15">
    <property type="entry name" value="GLYCEROL-3-PHOSPHATE DEHYDROGENASE, MITOCHONDRIAL"/>
    <property type="match status" value="1"/>
</dbReference>
<dbReference type="AlphaFoldDB" id="A0A1I0AK27"/>
<dbReference type="Gene3D" id="3.50.50.60">
    <property type="entry name" value="FAD/NAD(P)-binding domain"/>
    <property type="match status" value="1"/>
</dbReference>
<dbReference type="SUPFAM" id="SSF54373">
    <property type="entry name" value="FAD-linked reductases, C-terminal domain"/>
    <property type="match status" value="1"/>
</dbReference>
<evidence type="ECO:0000256" key="5">
    <source>
        <dbReference type="ARBA" id="ARBA00023002"/>
    </source>
</evidence>
<dbReference type="OrthoDB" id="9766796at2"/>